<organism evidence="2 3">
    <name type="scientific">Nelumbo nucifera</name>
    <name type="common">Sacred lotus</name>
    <dbReference type="NCBI Taxonomy" id="4432"/>
    <lineage>
        <taxon>Eukaryota</taxon>
        <taxon>Viridiplantae</taxon>
        <taxon>Streptophyta</taxon>
        <taxon>Embryophyta</taxon>
        <taxon>Tracheophyta</taxon>
        <taxon>Spermatophyta</taxon>
        <taxon>Magnoliopsida</taxon>
        <taxon>Proteales</taxon>
        <taxon>Nelumbonaceae</taxon>
        <taxon>Nelumbo</taxon>
    </lineage>
</organism>
<feature type="transmembrane region" description="Helical" evidence="1">
    <location>
        <begin position="138"/>
        <end position="158"/>
    </location>
</feature>
<reference evidence="2 3" key="1">
    <citation type="journal article" date="2020" name="Mol. Biol. Evol.">
        <title>Distinct Expression and Methylation Patterns for Genes with Different Fates following a Single Whole-Genome Duplication in Flowering Plants.</title>
        <authorList>
            <person name="Shi T."/>
            <person name="Rahmani R.S."/>
            <person name="Gugger P.F."/>
            <person name="Wang M."/>
            <person name="Li H."/>
            <person name="Zhang Y."/>
            <person name="Li Z."/>
            <person name="Wang Q."/>
            <person name="Van de Peer Y."/>
            <person name="Marchal K."/>
            <person name="Chen J."/>
        </authorList>
    </citation>
    <scope>NUCLEOTIDE SEQUENCE [LARGE SCALE GENOMIC DNA]</scope>
    <source>
        <tissue evidence="2">Leaf</tissue>
    </source>
</reference>
<dbReference type="EMBL" id="DUZY01000002">
    <property type="protein sequence ID" value="DAD29682.1"/>
    <property type="molecule type" value="Genomic_DNA"/>
</dbReference>
<accession>A0A822YBI9</accession>
<evidence type="ECO:0000313" key="3">
    <source>
        <dbReference type="Proteomes" id="UP000607653"/>
    </source>
</evidence>
<dbReference type="Proteomes" id="UP000607653">
    <property type="component" value="Unassembled WGS sequence"/>
</dbReference>
<comment type="caution">
    <text evidence="2">The sequence shown here is derived from an EMBL/GenBank/DDBJ whole genome shotgun (WGS) entry which is preliminary data.</text>
</comment>
<gene>
    <name evidence="2" type="ORF">HUJ06_031150</name>
</gene>
<dbReference type="AlphaFoldDB" id="A0A822YBI9"/>
<proteinExistence type="predicted"/>
<keyword evidence="3" id="KW-1185">Reference proteome</keyword>
<feature type="transmembrane region" description="Helical" evidence="1">
    <location>
        <begin position="48"/>
        <end position="69"/>
    </location>
</feature>
<name>A0A822YBI9_NELNU</name>
<evidence type="ECO:0000256" key="1">
    <source>
        <dbReference type="SAM" id="Phobius"/>
    </source>
</evidence>
<keyword evidence="1" id="KW-0472">Membrane</keyword>
<keyword evidence="1" id="KW-1133">Transmembrane helix</keyword>
<keyword evidence="1" id="KW-0812">Transmembrane</keyword>
<protein>
    <submittedName>
        <fullName evidence="2">Uncharacterized protein</fullName>
    </submittedName>
</protein>
<sequence length="188" mass="21094">MTTSQAMYEKAAVCTVVFFRSLNSYLCSNGQTLVVFFLSLKRLLRNNFGLFSMAITCVLDLSLKFHILFSISFSSLSRIHVPQRTFLLQLAFSDVLIWWLRPPARSSGSLTLVLGEILKWGGVRSAPSMTNSAGTLGVPLQSLCLLVLFVMLWTYYFYCSKKLIGFLSYKALIGFGSTVRMYSCRSSV</sequence>
<evidence type="ECO:0000313" key="2">
    <source>
        <dbReference type="EMBL" id="DAD29682.1"/>
    </source>
</evidence>